<dbReference type="PANTHER" id="PTHR33545">
    <property type="entry name" value="UPF0750 MEMBRANE PROTEIN YITT-RELATED"/>
    <property type="match status" value="1"/>
</dbReference>
<keyword evidence="4 6" id="KW-1133">Transmembrane helix</keyword>
<dbReference type="Proteomes" id="UP000051166">
    <property type="component" value="Unassembled WGS sequence"/>
</dbReference>
<feature type="transmembrane region" description="Helical" evidence="6">
    <location>
        <begin position="148"/>
        <end position="173"/>
    </location>
</feature>
<accession>A0A0R1V668</accession>
<name>A0A0R1V668_9LACO</name>
<dbReference type="InterPro" id="IPR019264">
    <property type="entry name" value="DUF2179"/>
</dbReference>
<evidence type="ECO:0000256" key="6">
    <source>
        <dbReference type="SAM" id="Phobius"/>
    </source>
</evidence>
<evidence type="ECO:0000256" key="5">
    <source>
        <dbReference type="ARBA" id="ARBA00023136"/>
    </source>
</evidence>
<dbReference type="InterPro" id="IPR015867">
    <property type="entry name" value="N-reg_PII/ATP_PRibTrfase_C"/>
</dbReference>
<evidence type="ECO:0000256" key="1">
    <source>
        <dbReference type="ARBA" id="ARBA00004651"/>
    </source>
</evidence>
<dbReference type="CDD" id="cd16380">
    <property type="entry name" value="YitT_C"/>
    <property type="match status" value="1"/>
</dbReference>
<keyword evidence="9" id="KW-1185">Reference proteome</keyword>
<dbReference type="PANTHER" id="PTHR33545:SF4">
    <property type="entry name" value="UPF0750 MEMBRANE PROTEIN YXKD"/>
    <property type="match status" value="1"/>
</dbReference>
<dbReference type="GeneID" id="98307779"/>
<keyword evidence="3 6" id="KW-0812">Transmembrane</keyword>
<feature type="transmembrane region" description="Helical" evidence="6">
    <location>
        <begin position="12"/>
        <end position="34"/>
    </location>
</feature>
<keyword evidence="2" id="KW-1003">Cell membrane</keyword>
<feature type="transmembrane region" description="Helical" evidence="6">
    <location>
        <begin position="110"/>
        <end position="127"/>
    </location>
</feature>
<evidence type="ECO:0000256" key="2">
    <source>
        <dbReference type="ARBA" id="ARBA00022475"/>
    </source>
</evidence>
<proteinExistence type="predicted"/>
<dbReference type="GO" id="GO:0005886">
    <property type="term" value="C:plasma membrane"/>
    <property type="evidence" value="ECO:0007669"/>
    <property type="project" value="UniProtKB-SubCell"/>
</dbReference>
<dbReference type="AlphaFoldDB" id="A0A0R1V668"/>
<dbReference type="Pfam" id="PF10035">
    <property type="entry name" value="DUF2179"/>
    <property type="match status" value="1"/>
</dbReference>
<sequence length="284" mass="30813">MRQGIPKNRKLCLQAAGIVLGTLLYAVSINYFLLPTRLGEGGVVGLTTIAYYTLGIAPYLTNFVLNGVLLIAGYRFLDKRTTFLSLWAIFWLSVFLKLPVVAVYHTSQTIIPTVASGVLTGIALGIIMRCGGTIAGSTILAKIANRYLGIQTGTATLILDLSVALPMVFIIGFQNMLLTVFELYLSDMLLNQFIARVGAKKAIFIVSDAHAAIAAELSERLQQGITVLKGEGFYSGRERTLLYLVCTPAQIAKVVPIVEKVDANALIVVEHVRSARGLQMHQLL</sequence>
<evidence type="ECO:0000256" key="4">
    <source>
        <dbReference type="ARBA" id="ARBA00022989"/>
    </source>
</evidence>
<organism evidence="8 9">
    <name type="scientific">Liquorilactobacillus satsumensis DSM 16230 = JCM 12392</name>
    <dbReference type="NCBI Taxonomy" id="1423801"/>
    <lineage>
        <taxon>Bacteria</taxon>
        <taxon>Bacillati</taxon>
        <taxon>Bacillota</taxon>
        <taxon>Bacilli</taxon>
        <taxon>Lactobacillales</taxon>
        <taxon>Lactobacillaceae</taxon>
        <taxon>Liquorilactobacillus</taxon>
    </lineage>
</organism>
<keyword evidence="5 6" id="KW-0472">Membrane</keyword>
<evidence type="ECO:0000259" key="7">
    <source>
        <dbReference type="Pfam" id="PF10035"/>
    </source>
</evidence>
<dbReference type="InterPro" id="IPR003740">
    <property type="entry name" value="YitT"/>
</dbReference>
<dbReference type="InterPro" id="IPR051461">
    <property type="entry name" value="UPF0750_membrane"/>
</dbReference>
<gene>
    <name evidence="8" type="ORF">FD50_GL000331</name>
</gene>
<dbReference type="PIRSF" id="PIRSF006483">
    <property type="entry name" value="Membrane_protein_YitT"/>
    <property type="match status" value="1"/>
</dbReference>
<dbReference type="EMBL" id="AZFQ01000034">
    <property type="protein sequence ID" value="KRL99059.1"/>
    <property type="molecule type" value="Genomic_DNA"/>
</dbReference>
<evidence type="ECO:0000313" key="8">
    <source>
        <dbReference type="EMBL" id="KRL99059.1"/>
    </source>
</evidence>
<evidence type="ECO:0000313" key="9">
    <source>
        <dbReference type="Proteomes" id="UP000051166"/>
    </source>
</evidence>
<dbReference type="Gene3D" id="3.30.70.120">
    <property type="match status" value="1"/>
</dbReference>
<comment type="subcellular location">
    <subcellularLocation>
        <location evidence="1">Cell membrane</location>
        <topology evidence="1">Multi-pass membrane protein</topology>
    </subcellularLocation>
</comment>
<dbReference type="OrthoDB" id="1758221at2"/>
<dbReference type="Pfam" id="PF02588">
    <property type="entry name" value="YitT_membrane"/>
    <property type="match status" value="1"/>
</dbReference>
<feature type="transmembrane region" description="Helical" evidence="6">
    <location>
        <begin position="84"/>
        <end position="104"/>
    </location>
</feature>
<dbReference type="RefSeq" id="WP_056960514.1">
    <property type="nucleotide sequence ID" value="NZ_AZFQ01000034.1"/>
</dbReference>
<feature type="domain" description="DUF2179" evidence="7">
    <location>
        <begin position="224"/>
        <end position="277"/>
    </location>
</feature>
<dbReference type="PATRIC" id="fig|1423801.4.peg.337"/>
<reference evidence="8 9" key="1">
    <citation type="journal article" date="2015" name="Genome Announc.">
        <title>Expanding the biotechnology potential of lactobacilli through comparative genomics of 213 strains and associated genera.</title>
        <authorList>
            <person name="Sun Z."/>
            <person name="Harris H.M."/>
            <person name="McCann A."/>
            <person name="Guo C."/>
            <person name="Argimon S."/>
            <person name="Zhang W."/>
            <person name="Yang X."/>
            <person name="Jeffery I.B."/>
            <person name="Cooney J.C."/>
            <person name="Kagawa T.F."/>
            <person name="Liu W."/>
            <person name="Song Y."/>
            <person name="Salvetti E."/>
            <person name="Wrobel A."/>
            <person name="Rasinkangas P."/>
            <person name="Parkhill J."/>
            <person name="Rea M.C."/>
            <person name="O'Sullivan O."/>
            <person name="Ritari J."/>
            <person name="Douillard F.P."/>
            <person name="Paul Ross R."/>
            <person name="Yang R."/>
            <person name="Briner A.E."/>
            <person name="Felis G.E."/>
            <person name="de Vos W.M."/>
            <person name="Barrangou R."/>
            <person name="Klaenhammer T.R."/>
            <person name="Caufield P.W."/>
            <person name="Cui Y."/>
            <person name="Zhang H."/>
            <person name="O'Toole P.W."/>
        </authorList>
    </citation>
    <scope>NUCLEOTIDE SEQUENCE [LARGE SCALE GENOMIC DNA]</scope>
    <source>
        <strain evidence="8 9">DSM 16230</strain>
    </source>
</reference>
<evidence type="ECO:0000256" key="3">
    <source>
        <dbReference type="ARBA" id="ARBA00022692"/>
    </source>
</evidence>
<comment type="caution">
    <text evidence="8">The sequence shown here is derived from an EMBL/GenBank/DDBJ whole genome shotgun (WGS) entry which is preliminary data.</text>
</comment>
<feature type="transmembrane region" description="Helical" evidence="6">
    <location>
        <begin position="49"/>
        <end position="72"/>
    </location>
</feature>
<dbReference type="STRING" id="1423801.FD50_GL000331"/>
<protein>
    <recommendedName>
        <fullName evidence="7">DUF2179 domain-containing protein</fullName>
    </recommendedName>
</protein>